<dbReference type="Pfam" id="PF09534">
    <property type="entry name" value="Trp_oprn_chp"/>
    <property type="match status" value="1"/>
</dbReference>
<evidence type="ECO:0000313" key="3">
    <source>
        <dbReference type="EMBL" id="MFC4532884.1"/>
    </source>
</evidence>
<keyword evidence="2" id="KW-0472">Membrane</keyword>
<feature type="transmembrane region" description="Helical" evidence="2">
    <location>
        <begin position="96"/>
        <end position="113"/>
    </location>
</feature>
<dbReference type="InterPro" id="IPR006311">
    <property type="entry name" value="TAT_signal"/>
</dbReference>
<keyword evidence="2" id="KW-1133">Transmembrane helix</keyword>
<dbReference type="PROSITE" id="PS51318">
    <property type="entry name" value="TAT"/>
    <property type="match status" value="1"/>
</dbReference>
<organism evidence="3 4">
    <name type="scientific">Sphaerisporangium dianthi</name>
    <dbReference type="NCBI Taxonomy" id="1436120"/>
    <lineage>
        <taxon>Bacteria</taxon>
        <taxon>Bacillati</taxon>
        <taxon>Actinomycetota</taxon>
        <taxon>Actinomycetes</taxon>
        <taxon>Streptosporangiales</taxon>
        <taxon>Streptosporangiaceae</taxon>
        <taxon>Sphaerisporangium</taxon>
    </lineage>
</organism>
<feature type="compositionally biased region" description="Gly residues" evidence="1">
    <location>
        <begin position="183"/>
        <end position="194"/>
    </location>
</feature>
<evidence type="ECO:0000313" key="4">
    <source>
        <dbReference type="Proteomes" id="UP001596004"/>
    </source>
</evidence>
<name>A0ABV9CI45_9ACTN</name>
<feature type="transmembrane region" description="Helical" evidence="2">
    <location>
        <begin position="143"/>
        <end position="165"/>
    </location>
</feature>
<comment type="caution">
    <text evidence="3">The sequence shown here is derived from an EMBL/GenBank/DDBJ whole genome shotgun (WGS) entry which is preliminary data.</text>
</comment>
<accession>A0ABV9CI45</accession>
<proteinExistence type="predicted"/>
<evidence type="ECO:0000256" key="2">
    <source>
        <dbReference type="SAM" id="Phobius"/>
    </source>
</evidence>
<feature type="transmembrane region" description="Helical" evidence="2">
    <location>
        <begin position="21"/>
        <end position="39"/>
    </location>
</feature>
<evidence type="ECO:0000256" key="1">
    <source>
        <dbReference type="SAM" id="MobiDB-lite"/>
    </source>
</evidence>
<protein>
    <submittedName>
        <fullName evidence="3">TIGR02234 family membrane protein</fullName>
    </submittedName>
</protein>
<dbReference type="NCBIfam" id="TIGR02234">
    <property type="entry name" value="trp_oprn_chp"/>
    <property type="match status" value="1"/>
</dbReference>
<reference evidence="4" key="1">
    <citation type="journal article" date="2019" name="Int. J. Syst. Evol. Microbiol.">
        <title>The Global Catalogue of Microorganisms (GCM) 10K type strain sequencing project: providing services to taxonomists for standard genome sequencing and annotation.</title>
        <authorList>
            <consortium name="The Broad Institute Genomics Platform"/>
            <consortium name="The Broad Institute Genome Sequencing Center for Infectious Disease"/>
            <person name="Wu L."/>
            <person name="Ma J."/>
        </authorList>
    </citation>
    <scope>NUCLEOTIDE SEQUENCE [LARGE SCALE GENOMIC DNA]</scope>
    <source>
        <strain evidence="4">CGMCC 4.7132</strain>
    </source>
</reference>
<feature type="region of interest" description="Disordered" evidence="1">
    <location>
        <begin position="177"/>
        <end position="222"/>
    </location>
</feature>
<dbReference type="InterPro" id="IPR019051">
    <property type="entry name" value="Trp_biosyn_TM_oprn/chp"/>
</dbReference>
<keyword evidence="2" id="KW-0812">Transmembrane</keyword>
<sequence length="222" mass="21438">MTAAGAPARTGVSRGGTRRGLLAWVAAGAAGAGMLLLATGRTWAEVSYPAAPGGGARGGVVALSGGDLAPVLGPLAMACLAAVVAVLATRGLWRRVVGALIALLGAAAAVAAWQGSSAAHAAEVAGARGTLTGLAGLVASPEWAWPSLAVAGGLVLVAAGVIAVARGGRWAGMSDRYERRGARPGGPGAGGERPGGSERSLWDALDQGVDPTEGDGPGARQG</sequence>
<dbReference type="EMBL" id="JBHSFP010000012">
    <property type="protein sequence ID" value="MFC4532884.1"/>
    <property type="molecule type" value="Genomic_DNA"/>
</dbReference>
<keyword evidence="4" id="KW-1185">Reference proteome</keyword>
<gene>
    <name evidence="3" type="ORF">ACFO60_19075</name>
</gene>
<dbReference type="RefSeq" id="WP_380841804.1">
    <property type="nucleotide sequence ID" value="NZ_JBHSFP010000012.1"/>
</dbReference>
<feature type="transmembrane region" description="Helical" evidence="2">
    <location>
        <begin position="71"/>
        <end position="89"/>
    </location>
</feature>
<dbReference type="InterPro" id="IPR011746">
    <property type="entry name" value="Trp_synth-assoc_CHP"/>
</dbReference>
<dbReference type="Proteomes" id="UP001596004">
    <property type="component" value="Unassembled WGS sequence"/>
</dbReference>